<gene>
    <name evidence="2" type="ORF">GLOINDRAFT_1960</name>
</gene>
<evidence type="ECO:0000313" key="2">
    <source>
        <dbReference type="EMBL" id="ESA20866.1"/>
    </source>
</evidence>
<dbReference type="AlphaFoldDB" id="U9UZ17"/>
<dbReference type="EMBL" id="KI276936">
    <property type="protein sequence ID" value="ESA20866.1"/>
    <property type="molecule type" value="Genomic_DNA"/>
</dbReference>
<name>U9UZ17_RHIID</name>
<proteinExistence type="predicted"/>
<organism evidence="2">
    <name type="scientific">Rhizophagus irregularis (strain DAOM 181602 / DAOM 197198 / MUCL 43194)</name>
    <name type="common">Arbuscular mycorrhizal fungus</name>
    <name type="synonym">Glomus intraradices</name>
    <dbReference type="NCBI Taxonomy" id="747089"/>
    <lineage>
        <taxon>Eukaryota</taxon>
        <taxon>Fungi</taxon>
        <taxon>Fungi incertae sedis</taxon>
        <taxon>Mucoromycota</taxon>
        <taxon>Glomeromycotina</taxon>
        <taxon>Glomeromycetes</taxon>
        <taxon>Glomerales</taxon>
        <taxon>Glomeraceae</taxon>
        <taxon>Rhizophagus</taxon>
    </lineage>
</organism>
<feature type="region of interest" description="Disordered" evidence="1">
    <location>
        <begin position="247"/>
        <end position="281"/>
    </location>
</feature>
<feature type="compositionally biased region" description="Acidic residues" evidence="1">
    <location>
        <begin position="253"/>
        <end position="272"/>
    </location>
</feature>
<dbReference type="HOGENOM" id="CLU_924842_0_0_1"/>
<protein>
    <recommendedName>
        <fullName evidence="3">Protein kinase domain-containing protein</fullName>
    </recommendedName>
</protein>
<accession>U9UZ17</accession>
<reference evidence="2" key="1">
    <citation type="submission" date="2013-07" db="EMBL/GenBank/DDBJ databases">
        <title>The genome of an arbuscular mycorrhizal fungus provides insights into the evolution of the oldest plant symbiosis.</title>
        <authorList>
            <consortium name="DOE Joint Genome Institute"/>
            <person name="Tisserant E."/>
            <person name="Malbreil M."/>
            <person name="Kuo A."/>
            <person name="Kohler A."/>
            <person name="Symeonidi A."/>
            <person name="Balestrini R."/>
            <person name="Charron P."/>
            <person name="Duensing N."/>
            <person name="Frei-dit-Frey N."/>
            <person name="Gianinazzi-Pearson V."/>
            <person name="Gilbert B."/>
            <person name="Handa Y."/>
            <person name="Hijri M."/>
            <person name="Kaul R."/>
            <person name="Kawaguchi M."/>
            <person name="Krajinski F."/>
            <person name="Lammers P."/>
            <person name="Lapierre D."/>
            <person name="Masclaux F.G."/>
            <person name="Murat C."/>
            <person name="Morin E."/>
            <person name="Ndikumana S."/>
            <person name="Pagni M."/>
            <person name="Petitpierre D."/>
            <person name="Requena N."/>
            <person name="Rosikiewicz P."/>
            <person name="Riley R."/>
            <person name="Saito K."/>
            <person name="San Clemente H."/>
            <person name="Shapiro H."/>
            <person name="van Tuinen D."/>
            <person name="Becard G."/>
            <person name="Bonfante P."/>
            <person name="Paszkowski U."/>
            <person name="Shachar-Hill Y."/>
            <person name="Young J.P."/>
            <person name="Sanders I.R."/>
            <person name="Henrissat B."/>
            <person name="Rensing S.A."/>
            <person name="Grigoriev I.V."/>
            <person name="Corradi N."/>
            <person name="Roux C."/>
            <person name="Martin F."/>
        </authorList>
    </citation>
    <scope>NUCLEOTIDE SEQUENCE</scope>
    <source>
        <strain evidence="2">DAOM 197198</strain>
    </source>
</reference>
<evidence type="ECO:0008006" key="3">
    <source>
        <dbReference type="Google" id="ProtNLM"/>
    </source>
</evidence>
<dbReference type="VEuPathDB" id="FungiDB:RhiirFUN_010754"/>
<sequence>MFEISAEQGAINTLYPVLSPENKETGEYYNEGIKQGPNKVANDQEVANKLWKVSEQLLRERGNRPTIRTSLKNMFKLKILMEIVKLIDEFEAAKWIKKKIKDADILYFEHSEFKDVEEIGKGGFGAMMILKIFVNEIKLVLNDGGLLITDFGLSGITSSSVATRMRMIEYIEPQCVLFRELQVDVLLFSKSIFALCRRICGGYREEPVEGTLLEYSQLHQKCWDGKQLSRMFNDEFKNDMMVVIINNNNNDGSADDDDDDDDDGDGDGDDDGDRSSGDKCKTDIKFSSIAFSECEEYFQNL</sequence>
<evidence type="ECO:0000256" key="1">
    <source>
        <dbReference type="SAM" id="MobiDB-lite"/>
    </source>
</evidence>